<comment type="caution">
    <text evidence="1">The sequence shown here is derived from an EMBL/GenBank/DDBJ whole genome shotgun (WGS) entry which is preliminary data.</text>
</comment>
<accession>A0A645ED61</accession>
<dbReference type="Gene3D" id="3.40.50.300">
    <property type="entry name" value="P-loop containing nucleotide triphosphate hydrolases"/>
    <property type="match status" value="1"/>
</dbReference>
<proteinExistence type="predicted"/>
<dbReference type="AlphaFoldDB" id="A0A645ED61"/>
<evidence type="ECO:0000313" key="1">
    <source>
        <dbReference type="EMBL" id="MPM99291.1"/>
    </source>
</evidence>
<dbReference type="Pfam" id="PF13238">
    <property type="entry name" value="AAA_18"/>
    <property type="match status" value="1"/>
</dbReference>
<protein>
    <recommendedName>
        <fullName evidence="2">Nucleotide kinase</fullName>
    </recommendedName>
</protein>
<sequence length="164" mass="18558">MSKQKLIIISGSPCVGKTTVADKLFQSYENSAYLDGDWCWCVNPFSVSDPRLRNGEKSMSFVLSNYLNSDFNYVIFSSVVVMYEAIREPILKDITVKNIEVIGITLTCSEETLTARHKSRGDENEVSFQWLHLPPYSGDYVINTDNKTPDQIVCEIKELIEKGS</sequence>
<dbReference type="InterPro" id="IPR027417">
    <property type="entry name" value="P-loop_NTPase"/>
</dbReference>
<gene>
    <name evidence="1" type="ORF">SDC9_146482</name>
</gene>
<dbReference type="SUPFAM" id="SSF52540">
    <property type="entry name" value="P-loop containing nucleoside triphosphate hydrolases"/>
    <property type="match status" value="1"/>
</dbReference>
<name>A0A645ED61_9ZZZZ</name>
<reference evidence="1" key="1">
    <citation type="submission" date="2019-08" db="EMBL/GenBank/DDBJ databases">
        <authorList>
            <person name="Kucharzyk K."/>
            <person name="Murdoch R.W."/>
            <person name="Higgins S."/>
            <person name="Loffler F."/>
        </authorList>
    </citation>
    <scope>NUCLEOTIDE SEQUENCE</scope>
</reference>
<organism evidence="1">
    <name type="scientific">bioreactor metagenome</name>
    <dbReference type="NCBI Taxonomy" id="1076179"/>
    <lineage>
        <taxon>unclassified sequences</taxon>
        <taxon>metagenomes</taxon>
        <taxon>ecological metagenomes</taxon>
    </lineage>
</organism>
<evidence type="ECO:0008006" key="2">
    <source>
        <dbReference type="Google" id="ProtNLM"/>
    </source>
</evidence>
<dbReference type="EMBL" id="VSSQ01045396">
    <property type="protein sequence ID" value="MPM99291.1"/>
    <property type="molecule type" value="Genomic_DNA"/>
</dbReference>